<dbReference type="PANTHER" id="PTHR16189:SF2">
    <property type="entry name" value="AMINO ACID TRANSPORTER TRANSMEMBRANE DOMAIN-CONTAINING PROTEIN"/>
    <property type="match status" value="1"/>
</dbReference>
<comment type="subcellular location">
    <subcellularLocation>
        <location evidence="1">Membrane</location>
    </subcellularLocation>
</comment>
<keyword evidence="9" id="KW-1185">Reference proteome</keyword>
<evidence type="ECO:0000256" key="2">
    <source>
        <dbReference type="ARBA" id="ARBA00022692"/>
    </source>
</evidence>
<dbReference type="InterPro" id="IPR013057">
    <property type="entry name" value="AA_transpt_TM"/>
</dbReference>
<evidence type="ECO:0000256" key="1">
    <source>
        <dbReference type="ARBA" id="ARBA00004370"/>
    </source>
</evidence>
<feature type="transmembrane region" description="Helical" evidence="6">
    <location>
        <begin position="175"/>
        <end position="193"/>
    </location>
</feature>
<protein>
    <recommendedName>
        <fullName evidence="7">Amino acid transporter transmembrane domain-containing protein</fullName>
    </recommendedName>
</protein>
<evidence type="ECO:0000256" key="6">
    <source>
        <dbReference type="SAM" id="Phobius"/>
    </source>
</evidence>
<name>A0A5A8CGC0_CAFRO</name>
<evidence type="ECO:0000256" key="3">
    <source>
        <dbReference type="ARBA" id="ARBA00022989"/>
    </source>
</evidence>
<gene>
    <name evidence="8" type="ORF">FNF29_04216</name>
</gene>
<dbReference type="AlphaFoldDB" id="A0A5A8CGC0"/>
<evidence type="ECO:0000256" key="5">
    <source>
        <dbReference type="SAM" id="MobiDB-lite"/>
    </source>
</evidence>
<feature type="region of interest" description="Disordered" evidence="5">
    <location>
        <begin position="660"/>
        <end position="713"/>
    </location>
</feature>
<feature type="transmembrane region" description="Helical" evidence="6">
    <location>
        <begin position="231"/>
        <end position="251"/>
    </location>
</feature>
<sequence>MPSQREARSTSEATALLDAADGAAHDAGKRDLYAEDRPGAHNSMSFWVAACFCINYVMGSGFLGLPAVFHDAGLLLSPVTLLFFMWLSDGTKDLLVEAMARREALARLDERHAAKLQASAEVRRLTRAGQHVPPDVAALASNPVRWRRRDFVVSHVRTFQVNELMLGLWGRTAEILYMVGVALYLTGAMWGYSSVFSTSFAANIPLPFLDEAGRTSHVCDAEKDWANCASHYHICLLLFALMAIPLACMEFREQAAVQVTMTAARIVVLFLLVGTALGALGCDGVAFTEAPTDPEERTAETKLASGLGFLRLLPVCLFAFIFHHSAPGVAEPVRDKAALPGVFSTGFVVTGLGYLVLATTTAYYFAGSVKQQASLSWEGYVGCMPYGIAEATAISERSWLSGFVSIFVLIFPALDVLSAFPLNAVTLANSLATAFLPEEELHEMHSAIEDAATASAAAKAANAGRSWVGCLVDTVTCAGPRAAATNIRARVAGDASAGPAHTKRSSSGVAAAYSMLSDTPAEGAADSAPAATVAAAAGAGSALAPEEAAARPMVCFNLMRRGTAVKLAFRIVASSIPVIGAAFVTDLGTILAWTGVVGVFIGLTVPALLQIRSKQRCEEGCVRLWREREGAHRPGSGASPMPEMASPALGGALEGVAGAKSADATGLEMESSRPGRGAINPTDRVPAAAAGSRSSGAGAGAAEDGEDDDSVDVHLPGEASTAVAMVEVEEDDVVALLLAQRASATISAADVGAAAPGVGDPDPEAVRAVLKTPFDHSVLSRPGAPWIVVAFSAAMVIVVVVGLIAFGQTASG</sequence>
<keyword evidence="4 6" id="KW-0472">Membrane</keyword>
<feature type="transmembrane region" description="Helical" evidence="6">
    <location>
        <begin position="263"/>
        <end position="287"/>
    </location>
</feature>
<feature type="transmembrane region" description="Helical" evidence="6">
    <location>
        <begin position="46"/>
        <end position="69"/>
    </location>
</feature>
<dbReference type="PANTHER" id="PTHR16189">
    <property type="entry name" value="TRANSMEMBRANE PROTEIN 104-RELATED"/>
    <property type="match status" value="1"/>
</dbReference>
<evidence type="ECO:0000256" key="4">
    <source>
        <dbReference type="ARBA" id="ARBA00023136"/>
    </source>
</evidence>
<dbReference type="EMBL" id="VLTN01000023">
    <property type="protein sequence ID" value="KAA0152102.1"/>
    <property type="molecule type" value="Genomic_DNA"/>
</dbReference>
<feature type="domain" description="Amino acid transporter transmembrane" evidence="7">
    <location>
        <begin position="44"/>
        <end position="98"/>
    </location>
</feature>
<proteinExistence type="predicted"/>
<dbReference type="Pfam" id="PF01490">
    <property type="entry name" value="Aa_trans"/>
    <property type="match status" value="1"/>
</dbReference>
<evidence type="ECO:0000259" key="7">
    <source>
        <dbReference type="Pfam" id="PF01490"/>
    </source>
</evidence>
<evidence type="ECO:0000313" key="8">
    <source>
        <dbReference type="EMBL" id="KAA0152102.1"/>
    </source>
</evidence>
<dbReference type="GO" id="GO:0016020">
    <property type="term" value="C:membrane"/>
    <property type="evidence" value="ECO:0007669"/>
    <property type="project" value="UniProtKB-SubCell"/>
</dbReference>
<feature type="compositionally biased region" description="Low complexity" evidence="5">
    <location>
        <begin position="687"/>
        <end position="702"/>
    </location>
</feature>
<feature type="transmembrane region" description="Helical" evidence="6">
    <location>
        <begin position="338"/>
        <end position="366"/>
    </location>
</feature>
<feature type="transmembrane region" description="Helical" evidence="6">
    <location>
        <begin position="567"/>
        <end position="584"/>
    </location>
</feature>
<feature type="transmembrane region" description="Helical" evidence="6">
    <location>
        <begin position="786"/>
        <end position="806"/>
    </location>
</feature>
<feature type="transmembrane region" description="Helical" evidence="6">
    <location>
        <begin position="399"/>
        <end position="420"/>
    </location>
</feature>
<keyword evidence="2 6" id="KW-0812">Transmembrane</keyword>
<feature type="transmembrane region" description="Helical" evidence="6">
    <location>
        <begin position="307"/>
        <end position="326"/>
    </location>
</feature>
<dbReference type="Proteomes" id="UP000323011">
    <property type="component" value="Unassembled WGS sequence"/>
</dbReference>
<reference evidence="8 9" key="1">
    <citation type="submission" date="2019-07" db="EMBL/GenBank/DDBJ databases">
        <title>Genomes of Cafeteria roenbergensis.</title>
        <authorList>
            <person name="Fischer M.G."/>
            <person name="Hackl T."/>
            <person name="Roman M."/>
        </authorList>
    </citation>
    <scope>NUCLEOTIDE SEQUENCE [LARGE SCALE GENOMIC DNA]</scope>
    <source>
        <strain evidence="8 9">BVI</strain>
    </source>
</reference>
<accession>A0A5A8CGC0</accession>
<comment type="caution">
    <text evidence="8">The sequence shown here is derived from an EMBL/GenBank/DDBJ whole genome shotgun (WGS) entry which is preliminary data.</text>
</comment>
<dbReference type="OMA" id="WANCASH"/>
<keyword evidence="3 6" id="KW-1133">Transmembrane helix</keyword>
<evidence type="ECO:0000313" key="9">
    <source>
        <dbReference type="Proteomes" id="UP000323011"/>
    </source>
</evidence>
<feature type="transmembrane region" description="Helical" evidence="6">
    <location>
        <begin position="75"/>
        <end position="95"/>
    </location>
</feature>
<organism evidence="8 9">
    <name type="scientific">Cafeteria roenbergensis</name>
    <name type="common">Marine flagellate</name>
    <dbReference type="NCBI Taxonomy" id="33653"/>
    <lineage>
        <taxon>Eukaryota</taxon>
        <taxon>Sar</taxon>
        <taxon>Stramenopiles</taxon>
        <taxon>Bigyra</taxon>
        <taxon>Opalozoa</taxon>
        <taxon>Bicosoecida</taxon>
        <taxon>Cafeteriaceae</taxon>
        <taxon>Cafeteria</taxon>
    </lineage>
</organism>
<feature type="transmembrane region" description="Helical" evidence="6">
    <location>
        <begin position="590"/>
        <end position="609"/>
    </location>
</feature>